<evidence type="ECO:0000313" key="2">
    <source>
        <dbReference type="EMBL" id="EEU44546.1"/>
    </source>
</evidence>
<gene>
    <name evidence="2" type="ORF">NECHADRAFT_85202</name>
</gene>
<dbReference type="STRING" id="660122.C7YVA1"/>
<accession>C7YVA1</accession>
<dbReference type="GeneID" id="9674691"/>
<dbReference type="VEuPathDB" id="FungiDB:NECHADRAFT_85202"/>
<dbReference type="RefSeq" id="XP_003050259.1">
    <property type="nucleotide sequence ID" value="XM_003050213.1"/>
</dbReference>
<sequence length="635" mass="71456">MAQDRPASREKGECLACGLGADYDVEGPLSVLKASGESGCARCKLLTLSAELFSKHWTLDAQGDPTMILNPGYSSGGVLQHLPVNPRSQECIEFITSHLDTCDSHDICNASRFNRSTGGQREGNQKPSRLLEIVNMDGSLGLILRDTTNSEQRYTALSHCWGSRQEAQKIPVLNETNLKERLSSVLSLSKLTKTFQDAVDLTNKLGLKYIWIDSLCIIQGDKGDWDRECTKMAYVYGEAYLVIGAAYAKDGNGGLYAPRQTGYRVEFKTPEGNSIRALVQDLSKTRVEHEVWKNAEHFWESDDIPLLSRAWVFQERMLAKRTIYFTAHELVWECGTCIECECGQLQDQRIRYAKLEAGESVKTKYRHCINRGSESDRITLWCYIVAQYSARDITYHTDRLPALSSIAKEIGSGEGVLLGQYVCGMWEKTLPLHLLWYSDYRDTSGYPRIGICNPTHTRSSDTRLPSWSWLSIEGRVIILGDVERLGLRITDIEYRLAGDDPYGECEYAAITIIGAVVPVELSRHQSDGDSWLYVRAHSSDGGQRLFADTQPLEYSDEELAEFWLVALKVGLAERRSGSRGTRSLILRREPGKANKYRRIGVCSIFPNLLHELSIDLSPRFCNFSTTLQPGPRWVN</sequence>
<dbReference type="KEGG" id="nhe:NECHADRAFT_85202"/>
<dbReference type="OrthoDB" id="3789824at2759"/>
<dbReference type="InterPro" id="IPR010730">
    <property type="entry name" value="HET"/>
</dbReference>
<dbReference type="Proteomes" id="UP000005206">
    <property type="component" value="Chromosome 9"/>
</dbReference>
<dbReference type="PANTHER" id="PTHR33112">
    <property type="entry name" value="DOMAIN PROTEIN, PUTATIVE-RELATED"/>
    <property type="match status" value="1"/>
</dbReference>
<dbReference type="eggNOG" id="ENOG502SICY">
    <property type="taxonomic scope" value="Eukaryota"/>
</dbReference>
<dbReference type="InParanoid" id="C7YVA1"/>
<dbReference type="PANTHER" id="PTHR33112:SF16">
    <property type="entry name" value="HETEROKARYON INCOMPATIBILITY DOMAIN-CONTAINING PROTEIN"/>
    <property type="match status" value="1"/>
</dbReference>
<dbReference type="HOGENOM" id="CLU_002639_3_1_1"/>
<dbReference type="Pfam" id="PF06985">
    <property type="entry name" value="HET"/>
    <property type="match status" value="1"/>
</dbReference>
<keyword evidence="3" id="KW-1185">Reference proteome</keyword>
<dbReference type="OMA" id="LWECRES"/>
<reference evidence="2 3" key="1">
    <citation type="journal article" date="2009" name="PLoS Genet.">
        <title>The genome of Nectria haematococca: contribution of supernumerary chromosomes to gene expansion.</title>
        <authorList>
            <person name="Coleman J.J."/>
            <person name="Rounsley S.D."/>
            <person name="Rodriguez-Carres M."/>
            <person name="Kuo A."/>
            <person name="Wasmann C.C."/>
            <person name="Grimwood J."/>
            <person name="Schmutz J."/>
            <person name="Taga M."/>
            <person name="White G.J."/>
            <person name="Zhou S."/>
            <person name="Schwartz D.C."/>
            <person name="Freitag M."/>
            <person name="Ma L.J."/>
            <person name="Danchin E.G."/>
            <person name="Henrissat B."/>
            <person name="Coutinho P.M."/>
            <person name="Nelson D.R."/>
            <person name="Straney D."/>
            <person name="Napoli C.A."/>
            <person name="Barker B.M."/>
            <person name="Gribskov M."/>
            <person name="Rep M."/>
            <person name="Kroken S."/>
            <person name="Molnar I."/>
            <person name="Rensing C."/>
            <person name="Kennell J.C."/>
            <person name="Zamora J."/>
            <person name="Farman M.L."/>
            <person name="Selker E.U."/>
            <person name="Salamov A."/>
            <person name="Shapiro H."/>
            <person name="Pangilinan J."/>
            <person name="Lindquist E."/>
            <person name="Lamers C."/>
            <person name="Grigoriev I.V."/>
            <person name="Geiser D.M."/>
            <person name="Covert S.F."/>
            <person name="Temporini E."/>
            <person name="Vanetten H.D."/>
        </authorList>
    </citation>
    <scope>NUCLEOTIDE SEQUENCE [LARGE SCALE GENOMIC DNA]</scope>
    <source>
        <strain evidence="3">ATCC MYA-4622 / CBS 123669 / FGSC 9596 / NRRL 45880 / 77-13-4</strain>
    </source>
</reference>
<proteinExistence type="predicted"/>
<evidence type="ECO:0000313" key="3">
    <source>
        <dbReference type="Proteomes" id="UP000005206"/>
    </source>
</evidence>
<dbReference type="EMBL" id="GG698900">
    <property type="protein sequence ID" value="EEU44546.1"/>
    <property type="molecule type" value="Genomic_DNA"/>
</dbReference>
<feature type="domain" description="Heterokaryon incompatibility" evidence="1">
    <location>
        <begin position="154"/>
        <end position="315"/>
    </location>
</feature>
<dbReference type="AlphaFoldDB" id="C7YVA1"/>
<protein>
    <recommendedName>
        <fullName evidence="1">Heterokaryon incompatibility domain-containing protein</fullName>
    </recommendedName>
</protein>
<name>C7YVA1_FUSV7</name>
<organism evidence="2 3">
    <name type="scientific">Fusarium vanettenii (strain ATCC MYA-4622 / CBS 123669 / FGSC 9596 / NRRL 45880 / 77-13-4)</name>
    <name type="common">Fusarium solani subsp. pisi</name>
    <dbReference type="NCBI Taxonomy" id="660122"/>
    <lineage>
        <taxon>Eukaryota</taxon>
        <taxon>Fungi</taxon>
        <taxon>Dikarya</taxon>
        <taxon>Ascomycota</taxon>
        <taxon>Pezizomycotina</taxon>
        <taxon>Sordariomycetes</taxon>
        <taxon>Hypocreomycetidae</taxon>
        <taxon>Hypocreales</taxon>
        <taxon>Nectriaceae</taxon>
        <taxon>Fusarium</taxon>
        <taxon>Fusarium solani species complex</taxon>
        <taxon>Fusarium vanettenii</taxon>
    </lineage>
</organism>
<evidence type="ECO:0000259" key="1">
    <source>
        <dbReference type="Pfam" id="PF06985"/>
    </source>
</evidence>